<dbReference type="InterPro" id="IPR012677">
    <property type="entry name" value="Nucleotide-bd_a/b_plait_sf"/>
</dbReference>
<sequence length="266" mass="29601">MACGGHDPFPVRDNDEAQTRTIFIGQLPVEVKKEDLVKVFSKFGTITSARALRGRSSIYPKYGFVTFKEKEQADLALLVARAEGVRLKGMRLHVQVATRSQVAKHEEVPPKEEDFSNLSIIPKTIHVAPVPKKTTENDLMNRFSRYGDVKQVKIYEGKKSGLSGCFRYGFITFETEEDVQRVLDASKVEDIAVKGQDLDVSRASCKPRYSGKLSFDPSLLNLKGLSLMEKDGGNNSQATDDFEPDSKVSKEVCVPRKLFVGQLPLG</sequence>
<dbReference type="EMBL" id="BMAO01034982">
    <property type="protein sequence ID" value="GFR00306.1"/>
    <property type="molecule type" value="Genomic_DNA"/>
</dbReference>
<comment type="caution">
    <text evidence="4">The sequence shown here is derived from an EMBL/GenBank/DDBJ whole genome shotgun (WGS) entry which is preliminary data.</text>
</comment>
<evidence type="ECO:0000313" key="5">
    <source>
        <dbReference type="Proteomes" id="UP000887116"/>
    </source>
</evidence>
<dbReference type="PROSITE" id="PS50102">
    <property type="entry name" value="RRM"/>
    <property type="match status" value="2"/>
</dbReference>
<feature type="non-terminal residue" evidence="4">
    <location>
        <position position="266"/>
    </location>
</feature>
<dbReference type="Proteomes" id="UP000887116">
    <property type="component" value="Unassembled WGS sequence"/>
</dbReference>
<evidence type="ECO:0000256" key="2">
    <source>
        <dbReference type="PROSITE-ProRule" id="PRU00176"/>
    </source>
</evidence>
<dbReference type="InterPro" id="IPR000504">
    <property type="entry name" value="RRM_dom"/>
</dbReference>
<dbReference type="Pfam" id="PF00076">
    <property type="entry name" value="RRM_1"/>
    <property type="match status" value="2"/>
</dbReference>
<evidence type="ECO:0000256" key="1">
    <source>
        <dbReference type="ARBA" id="ARBA00022884"/>
    </source>
</evidence>
<feature type="domain" description="RRM" evidence="3">
    <location>
        <begin position="20"/>
        <end position="99"/>
    </location>
</feature>
<evidence type="ECO:0000259" key="3">
    <source>
        <dbReference type="PROSITE" id="PS50102"/>
    </source>
</evidence>
<dbReference type="CDD" id="cd00590">
    <property type="entry name" value="RRM_SF"/>
    <property type="match status" value="1"/>
</dbReference>
<evidence type="ECO:0000313" key="4">
    <source>
        <dbReference type="EMBL" id="GFR00306.1"/>
    </source>
</evidence>
<dbReference type="AlphaFoldDB" id="A0A8X6JBJ4"/>
<dbReference type="SMART" id="SM00360">
    <property type="entry name" value="RRM"/>
    <property type="match status" value="2"/>
</dbReference>
<dbReference type="OrthoDB" id="442677at2759"/>
<name>A0A8X6JBJ4_TRICU</name>
<proteinExistence type="predicted"/>
<dbReference type="PANTHER" id="PTHR15241">
    <property type="entry name" value="TRANSFORMER-2-RELATED"/>
    <property type="match status" value="1"/>
</dbReference>
<gene>
    <name evidence="4" type="ORF">TNCT_328831</name>
</gene>
<keyword evidence="5" id="KW-1185">Reference proteome</keyword>
<feature type="domain" description="RRM" evidence="3">
    <location>
        <begin position="123"/>
        <end position="205"/>
    </location>
</feature>
<accession>A0A8X6JBJ4</accession>
<dbReference type="InterPro" id="IPR035979">
    <property type="entry name" value="RBD_domain_sf"/>
</dbReference>
<dbReference type="GO" id="GO:0003723">
    <property type="term" value="F:RNA binding"/>
    <property type="evidence" value="ECO:0007669"/>
    <property type="project" value="UniProtKB-UniRule"/>
</dbReference>
<dbReference type="Gene3D" id="3.30.70.330">
    <property type="match status" value="2"/>
</dbReference>
<reference evidence="4" key="1">
    <citation type="submission" date="2020-07" db="EMBL/GenBank/DDBJ databases">
        <title>Multicomponent nature underlies the extraordinary mechanical properties of spider dragline silk.</title>
        <authorList>
            <person name="Kono N."/>
            <person name="Nakamura H."/>
            <person name="Mori M."/>
            <person name="Yoshida Y."/>
            <person name="Ohtoshi R."/>
            <person name="Malay A.D."/>
            <person name="Moran D.A.P."/>
            <person name="Tomita M."/>
            <person name="Numata K."/>
            <person name="Arakawa K."/>
        </authorList>
    </citation>
    <scope>NUCLEOTIDE SEQUENCE</scope>
</reference>
<dbReference type="PANTHER" id="PTHR15241:SF386">
    <property type="entry name" value="RNA-BINDING REGION RNP-1 DOMAIN-CONTAINING PROTEIN-RELATED"/>
    <property type="match status" value="1"/>
</dbReference>
<dbReference type="SUPFAM" id="SSF54928">
    <property type="entry name" value="RNA-binding domain, RBD"/>
    <property type="match status" value="2"/>
</dbReference>
<keyword evidence="1 2" id="KW-0694">RNA-binding</keyword>
<organism evidence="4 5">
    <name type="scientific">Trichonephila clavata</name>
    <name type="common">Joro spider</name>
    <name type="synonym">Nephila clavata</name>
    <dbReference type="NCBI Taxonomy" id="2740835"/>
    <lineage>
        <taxon>Eukaryota</taxon>
        <taxon>Metazoa</taxon>
        <taxon>Ecdysozoa</taxon>
        <taxon>Arthropoda</taxon>
        <taxon>Chelicerata</taxon>
        <taxon>Arachnida</taxon>
        <taxon>Araneae</taxon>
        <taxon>Araneomorphae</taxon>
        <taxon>Entelegynae</taxon>
        <taxon>Araneoidea</taxon>
        <taxon>Nephilidae</taxon>
        <taxon>Trichonephila</taxon>
    </lineage>
</organism>
<protein>
    <recommendedName>
        <fullName evidence="3">RRM domain-containing protein</fullName>
    </recommendedName>
</protein>